<keyword evidence="1" id="KW-1133">Transmembrane helix</keyword>
<sequence>MRQRRINLLMVLCSLVGGGIGFAVGEVLLASFSGEWPTWLLMGLYFGQYALFVGLMCLVAEMISPRLNGSGWKQRYVGASWKMLVPSTFLLIGVVAMLLQFAYGSTFQSASSSNNIVMLLDTSGSMNRSDPDSRLFPAAADMVQKMEDGTNVAVISFNDSTEVVQPLTQINGQAVKDQVVQKLREQTGMNGGGTDIDKALQTALDHLQASQKLANSTVVLMSDGYSRVDLDRALAPYKQANVVIHTVGMSSIDADGTQLLQQISSATGGTYFDVAHADQITGAFGQIIELTRHERTLVSPRSDATEGSTLYAVLRVVSLIVIGTLLGLALGLIFDNRHLAKSFTIGGFVSGLLAGLVLEAGFIGGDLPAMLLHLLAALLLAVVLTLFTLLIPVTIGTEPSSFQRRLSRSKALPVHSGDGKASSKRFDL</sequence>
<proteinExistence type="predicted"/>
<feature type="transmembrane region" description="Helical" evidence="1">
    <location>
        <begin position="310"/>
        <end position="333"/>
    </location>
</feature>
<evidence type="ECO:0000313" key="3">
    <source>
        <dbReference type="EMBL" id="RNB72436.1"/>
    </source>
</evidence>
<dbReference type="InterPro" id="IPR002035">
    <property type="entry name" value="VWF_A"/>
</dbReference>
<feature type="transmembrane region" description="Helical" evidence="1">
    <location>
        <begin position="345"/>
        <end position="364"/>
    </location>
</feature>
<dbReference type="EMBL" id="RHHT01000060">
    <property type="protein sequence ID" value="RNB72436.1"/>
    <property type="molecule type" value="Genomic_DNA"/>
</dbReference>
<dbReference type="Proteomes" id="UP000281915">
    <property type="component" value="Unassembled WGS sequence"/>
</dbReference>
<dbReference type="Pfam" id="PF00092">
    <property type="entry name" value="VWA"/>
    <property type="match status" value="1"/>
</dbReference>
<dbReference type="PROSITE" id="PS50234">
    <property type="entry name" value="VWFA"/>
    <property type="match status" value="1"/>
</dbReference>
<dbReference type="AlphaFoldDB" id="A0A3M8C9Q3"/>
<keyword evidence="1" id="KW-0472">Membrane</keyword>
<dbReference type="SMART" id="SM00327">
    <property type="entry name" value="VWA"/>
    <property type="match status" value="1"/>
</dbReference>
<feature type="transmembrane region" description="Helical" evidence="1">
    <location>
        <begin position="39"/>
        <end position="63"/>
    </location>
</feature>
<evidence type="ECO:0000259" key="2">
    <source>
        <dbReference type="PROSITE" id="PS50234"/>
    </source>
</evidence>
<dbReference type="PANTHER" id="PTHR10579">
    <property type="entry name" value="CALCIUM-ACTIVATED CHLORIDE CHANNEL REGULATOR"/>
    <property type="match status" value="1"/>
</dbReference>
<organism evidence="3 4">
    <name type="scientific">Brevibacillus panacihumi</name>
    <dbReference type="NCBI Taxonomy" id="497735"/>
    <lineage>
        <taxon>Bacteria</taxon>
        <taxon>Bacillati</taxon>
        <taxon>Bacillota</taxon>
        <taxon>Bacilli</taxon>
        <taxon>Bacillales</taxon>
        <taxon>Paenibacillaceae</taxon>
        <taxon>Brevibacillus</taxon>
    </lineage>
</organism>
<comment type="caution">
    <text evidence="3">The sequence shown here is derived from an EMBL/GenBank/DDBJ whole genome shotgun (WGS) entry which is preliminary data.</text>
</comment>
<name>A0A3M8C9Q3_9BACL</name>
<evidence type="ECO:0000256" key="1">
    <source>
        <dbReference type="SAM" id="Phobius"/>
    </source>
</evidence>
<accession>A0A3M8C9Q3</accession>
<gene>
    <name evidence="3" type="ORF">EDM58_21550</name>
</gene>
<feature type="transmembrane region" description="Helical" evidence="1">
    <location>
        <begin position="370"/>
        <end position="395"/>
    </location>
</feature>
<dbReference type="PANTHER" id="PTHR10579:SF43">
    <property type="entry name" value="ZINC FINGER (C3HC4-TYPE RING FINGER) FAMILY PROTEIN"/>
    <property type="match status" value="1"/>
</dbReference>
<keyword evidence="1" id="KW-0812">Transmembrane</keyword>
<feature type="transmembrane region" description="Helical" evidence="1">
    <location>
        <begin position="84"/>
        <end position="103"/>
    </location>
</feature>
<evidence type="ECO:0000313" key="4">
    <source>
        <dbReference type="Proteomes" id="UP000281915"/>
    </source>
</evidence>
<dbReference type="RefSeq" id="WP_122915166.1">
    <property type="nucleotide sequence ID" value="NZ_RHHT01000060.1"/>
</dbReference>
<dbReference type="InterPro" id="IPR051266">
    <property type="entry name" value="CLCR"/>
</dbReference>
<dbReference type="SUPFAM" id="SSF53300">
    <property type="entry name" value="vWA-like"/>
    <property type="match status" value="1"/>
</dbReference>
<dbReference type="CDD" id="cd00198">
    <property type="entry name" value="vWFA"/>
    <property type="match status" value="1"/>
</dbReference>
<dbReference type="InterPro" id="IPR036465">
    <property type="entry name" value="vWFA_dom_sf"/>
</dbReference>
<dbReference type="Gene3D" id="3.40.50.410">
    <property type="entry name" value="von Willebrand factor, type A domain"/>
    <property type="match status" value="1"/>
</dbReference>
<feature type="domain" description="VWFA" evidence="2">
    <location>
        <begin position="115"/>
        <end position="287"/>
    </location>
</feature>
<reference evidence="3 4" key="1">
    <citation type="submission" date="2018-10" db="EMBL/GenBank/DDBJ databases">
        <title>Phylogenomics of Brevibacillus.</title>
        <authorList>
            <person name="Dunlap C."/>
        </authorList>
    </citation>
    <scope>NUCLEOTIDE SEQUENCE [LARGE SCALE GENOMIC DNA]</scope>
    <source>
        <strain evidence="3 4">JCM 15085</strain>
    </source>
</reference>
<protein>
    <submittedName>
        <fullName evidence="3">VWA domain-containing protein</fullName>
    </submittedName>
</protein>